<accession>A0A2P2NK36</accession>
<proteinExistence type="predicted"/>
<name>A0A2P2NK36_RHIMU</name>
<dbReference type="AlphaFoldDB" id="A0A2P2NK36"/>
<evidence type="ECO:0000313" key="1">
    <source>
        <dbReference type="EMBL" id="MBX42846.1"/>
    </source>
</evidence>
<dbReference type="EMBL" id="GGEC01062362">
    <property type="protein sequence ID" value="MBX42846.1"/>
    <property type="molecule type" value="Transcribed_RNA"/>
</dbReference>
<organism evidence="1">
    <name type="scientific">Rhizophora mucronata</name>
    <name type="common">Asiatic mangrove</name>
    <dbReference type="NCBI Taxonomy" id="61149"/>
    <lineage>
        <taxon>Eukaryota</taxon>
        <taxon>Viridiplantae</taxon>
        <taxon>Streptophyta</taxon>
        <taxon>Embryophyta</taxon>
        <taxon>Tracheophyta</taxon>
        <taxon>Spermatophyta</taxon>
        <taxon>Magnoliopsida</taxon>
        <taxon>eudicotyledons</taxon>
        <taxon>Gunneridae</taxon>
        <taxon>Pentapetalae</taxon>
        <taxon>rosids</taxon>
        <taxon>fabids</taxon>
        <taxon>Malpighiales</taxon>
        <taxon>Rhizophoraceae</taxon>
        <taxon>Rhizophora</taxon>
    </lineage>
</organism>
<protein>
    <submittedName>
        <fullName evidence="1">Uncharacterized protein</fullName>
    </submittedName>
</protein>
<reference evidence="1" key="1">
    <citation type="submission" date="2018-02" db="EMBL/GenBank/DDBJ databases">
        <title>Rhizophora mucronata_Transcriptome.</title>
        <authorList>
            <person name="Meera S.P."/>
            <person name="Sreeshan A."/>
            <person name="Augustine A."/>
        </authorList>
    </citation>
    <scope>NUCLEOTIDE SEQUENCE</scope>
    <source>
        <tissue evidence="1">Leaf</tissue>
    </source>
</reference>
<sequence length="29" mass="3545">MVLLNLHQHLNAELTGLKFLWIPRFFYVM</sequence>